<dbReference type="EMBL" id="PUAP01000034">
    <property type="protein sequence ID" value="PQF22219.1"/>
    <property type="molecule type" value="Genomic_DNA"/>
</dbReference>
<feature type="active site" description="Proton donor/acceptor" evidence="4">
    <location>
        <position position="133"/>
    </location>
</feature>
<keyword evidence="5" id="KW-0472">Membrane</keyword>
<dbReference type="InterPro" id="IPR042007">
    <property type="entry name" value="Sortase_A"/>
</dbReference>
<evidence type="ECO:0000256" key="3">
    <source>
        <dbReference type="ARBA" id="ARBA00022807"/>
    </source>
</evidence>
<dbReference type="GO" id="GO:0006508">
    <property type="term" value="P:proteolysis"/>
    <property type="evidence" value="ECO:0007669"/>
    <property type="project" value="UniProtKB-KW"/>
</dbReference>
<feature type="transmembrane region" description="Helical" evidence="5">
    <location>
        <begin position="240"/>
        <end position="259"/>
    </location>
</feature>
<keyword evidence="2" id="KW-0378">Hydrolase</keyword>
<dbReference type="GO" id="GO:0008234">
    <property type="term" value="F:cysteine-type peptidase activity"/>
    <property type="evidence" value="ECO:0007669"/>
    <property type="project" value="UniProtKB-KW"/>
</dbReference>
<feature type="active site" description="Acyl-thioester intermediate" evidence="4">
    <location>
        <position position="194"/>
    </location>
</feature>
<organism evidence="6 7">
    <name type="scientific">Enterococcus mundtii</name>
    <dbReference type="NCBI Taxonomy" id="53346"/>
    <lineage>
        <taxon>Bacteria</taxon>
        <taxon>Bacillati</taxon>
        <taxon>Bacillota</taxon>
        <taxon>Bacilli</taxon>
        <taxon>Lactobacillales</taxon>
        <taxon>Enterococcaceae</taxon>
        <taxon>Enterococcus</taxon>
    </lineage>
</organism>
<evidence type="ECO:0000313" key="7">
    <source>
        <dbReference type="Proteomes" id="UP000237934"/>
    </source>
</evidence>
<keyword evidence="1" id="KW-0645">Protease</keyword>
<dbReference type="Proteomes" id="UP000237934">
    <property type="component" value="Unassembled WGS sequence"/>
</dbReference>
<dbReference type="AlphaFoldDB" id="A0A2S7RRG5"/>
<reference evidence="6 7" key="1">
    <citation type="journal article" date="2018" name="Pathog. Dis.">
        <title>Whole-genome sequencing based characterization of antimicrobial resistance in Enterococcus.</title>
        <authorList>
            <person name="Tyson G."/>
        </authorList>
    </citation>
    <scope>NUCLEOTIDE SEQUENCE [LARGE SCALE GENOMIC DNA]</scope>
    <source>
        <strain evidence="6 7">CVM N55263</strain>
    </source>
</reference>
<keyword evidence="5" id="KW-0812">Transmembrane</keyword>
<dbReference type="NCBIfam" id="TIGR01076">
    <property type="entry name" value="sortase_fam"/>
    <property type="match status" value="1"/>
</dbReference>
<evidence type="ECO:0000256" key="1">
    <source>
        <dbReference type="ARBA" id="ARBA00022670"/>
    </source>
</evidence>
<evidence type="ECO:0000256" key="4">
    <source>
        <dbReference type="PIRSR" id="PIRSR605754-1"/>
    </source>
</evidence>
<dbReference type="CDD" id="cd06165">
    <property type="entry name" value="Sortase_A"/>
    <property type="match status" value="1"/>
</dbReference>
<sequence length="261" mass="29875">MMADWRKRRGRSNNQRLKILISILVLLAVSLVAVPFSKYFLIATHSQLARTAIRYQVPENVPPPEEVKALNIQDVIGATQKTSDVAIGQIVIPKVEISQPIFLGLTTDHLIDGVVSLFPQREPELSSLTLIGHHAGAYQLLFARIEELKKGNSIYIQYLNDYYQYKVEKTSLIKETEADKLADRGAEILFLVTCRQEEQTPYRIFVEAKKVHEEKALIEPFEQEAEVVKQAKDKQYLIEFILPLLLIVLVAMLFLIFVWRT</sequence>
<evidence type="ECO:0000256" key="2">
    <source>
        <dbReference type="ARBA" id="ARBA00022801"/>
    </source>
</evidence>
<keyword evidence="3" id="KW-0788">Thiol protease</keyword>
<proteinExistence type="predicted"/>
<accession>A0A2S7RRG5</accession>
<comment type="caution">
    <text evidence="6">The sequence shown here is derived from an EMBL/GenBank/DDBJ whole genome shotgun (WGS) entry which is preliminary data.</text>
</comment>
<keyword evidence="5" id="KW-1133">Transmembrane helix</keyword>
<dbReference type="Pfam" id="PF04203">
    <property type="entry name" value="Sortase"/>
    <property type="match status" value="1"/>
</dbReference>
<gene>
    <name evidence="6" type="ORF">CUS89_11845</name>
</gene>
<dbReference type="InterPro" id="IPR005754">
    <property type="entry name" value="Sortase"/>
</dbReference>
<dbReference type="SUPFAM" id="SSF63817">
    <property type="entry name" value="Sortase"/>
    <property type="match status" value="1"/>
</dbReference>
<evidence type="ECO:0000313" key="6">
    <source>
        <dbReference type="EMBL" id="PQF22219.1"/>
    </source>
</evidence>
<dbReference type="Gene3D" id="2.40.260.10">
    <property type="entry name" value="Sortase"/>
    <property type="match status" value="1"/>
</dbReference>
<name>A0A2S7RRG5_ENTMU</name>
<dbReference type="InterPro" id="IPR023365">
    <property type="entry name" value="Sortase_dom-sf"/>
</dbReference>
<evidence type="ECO:0000256" key="5">
    <source>
        <dbReference type="SAM" id="Phobius"/>
    </source>
</evidence>
<protein>
    <submittedName>
        <fullName evidence="6">Class A sortase</fullName>
    </submittedName>
</protein>